<dbReference type="PANTHER" id="PTHR30055">
    <property type="entry name" value="HTH-TYPE TRANSCRIPTIONAL REGULATOR RUTR"/>
    <property type="match status" value="1"/>
</dbReference>
<dbReference type="PRINTS" id="PR00455">
    <property type="entry name" value="HTHTETR"/>
</dbReference>
<feature type="DNA-binding region" description="H-T-H motif" evidence="4">
    <location>
        <begin position="29"/>
        <end position="48"/>
    </location>
</feature>
<evidence type="ECO:0000256" key="4">
    <source>
        <dbReference type="PROSITE-ProRule" id="PRU00335"/>
    </source>
</evidence>
<dbReference type="PROSITE" id="PS01081">
    <property type="entry name" value="HTH_TETR_1"/>
    <property type="match status" value="1"/>
</dbReference>
<dbReference type="EMBL" id="BMGP01000001">
    <property type="protein sequence ID" value="GGF11984.1"/>
    <property type="molecule type" value="Genomic_DNA"/>
</dbReference>
<evidence type="ECO:0000256" key="2">
    <source>
        <dbReference type="ARBA" id="ARBA00023125"/>
    </source>
</evidence>
<keyword evidence="3" id="KW-0804">Transcription</keyword>
<dbReference type="PROSITE" id="PS50977">
    <property type="entry name" value="HTH_TETR_2"/>
    <property type="match status" value="1"/>
</dbReference>
<dbReference type="InterPro" id="IPR050109">
    <property type="entry name" value="HTH-type_TetR-like_transc_reg"/>
</dbReference>
<keyword evidence="2 4" id="KW-0238">DNA-binding</keyword>
<dbReference type="AlphaFoldDB" id="A0A917ETN5"/>
<sequence>MGRWAPNARDRLEEAAFDLFEEHGYESTTVAQIAERAGLNRATFFRHFADKREVILAGEDVLEGLFVDAISGASPSLETREYLRIALTATDVVMTPRRRAVALRRIAVTAGNAELQERG</sequence>
<keyword evidence="1" id="KW-0805">Transcription regulation</keyword>
<dbReference type="InterPro" id="IPR001647">
    <property type="entry name" value="HTH_TetR"/>
</dbReference>
<proteinExistence type="predicted"/>
<name>A0A917ETN5_9MICO</name>
<reference evidence="6 7" key="1">
    <citation type="journal article" date="2014" name="Int. J. Syst. Evol. Microbiol.">
        <title>Complete genome sequence of Corynebacterium casei LMG S-19264T (=DSM 44701T), isolated from a smear-ripened cheese.</title>
        <authorList>
            <consortium name="US DOE Joint Genome Institute (JGI-PGF)"/>
            <person name="Walter F."/>
            <person name="Albersmeier A."/>
            <person name="Kalinowski J."/>
            <person name="Ruckert C."/>
        </authorList>
    </citation>
    <scope>NUCLEOTIDE SEQUENCE [LARGE SCALE GENOMIC DNA]</scope>
    <source>
        <strain evidence="6 7">CGMCC 1.12976</strain>
    </source>
</reference>
<dbReference type="GO" id="GO:0000976">
    <property type="term" value="F:transcription cis-regulatory region binding"/>
    <property type="evidence" value="ECO:0007669"/>
    <property type="project" value="TreeGrafter"/>
</dbReference>
<dbReference type="Proteomes" id="UP000598775">
    <property type="component" value="Unassembled WGS sequence"/>
</dbReference>
<dbReference type="RefSeq" id="WP_188672404.1">
    <property type="nucleotide sequence ID" value="NZ_BMGP01000001.1"/>
</dbReference>
<dbReference type="GO" id="GO:0003700">
    <property type="term" value="F:DNA-binding transcription factor activity"/>
    <property type="evidence" value="ECO:0007669"/>
    <property type="project" value="TreeGrafter"/>
</dbReference>
<gene>
    <name evidence="6" type="ORF">GCM10011399_02350</name>
</gene>
<evidence type="ECO:0000256" key="3">
    <source>
        <dbReference type="ARBA" id="ARBA00023163"/>
    </source>
</evidence>
<feature type="domain" description="HTH tetR-type" evidence="5">
    <location>
        <begin position="6"/>
        <end position="66"/>
    </location>
</feature>
<dbReference type="InterPro" id="IPR009057">
    <property type="entry name" value="Homeodomain-like_sf"/>
</dbReference>
<comment type="caution">
    <text evidence="6">The sequence shown here is derived from an EMBL/GenBank/DDBJ whole genome shotgun (WGS) entry which is preliminary data.</text>
</comment>
<evidence type="ECO:0000256" key="1">
    <source>
        <dbReference type="ARBA" id="ARBA00023015"/>
    </source>
</evidence>
<dbReference type="PANTHER" id="PTHR30055:SF238">
    <property type="entry name" value="MYCOFACTOCIN BIOSYNTHESIS TRANSCRIPTIONAL REGULATOR MFTR-RELATED"/>
    <property type="match status" value="1"/>
</dbReference>
<dbReference type="Gene3D" id="1.10.357.10">
    <property type="entry name" value="Tetracycline Repressor, domain 2"/>
    <property type="match status" value="1"/>
</dbReference>
<evidence type="ECO:0000259" key="5">
    <source>
        <dbReference type="PROSITE" id="PS50977"/>
    </source>
</evidence>
<evidence type="ECO:0000313" key="6">
    <source>
        <dbReference type="EMBL" id="GGF11984.1"/>
    </source>
</evidence>
<dbReference type="SUPFAM" id="SSF46689">
    <property type="entry name" value="Homeodomain-like"/>
    <property type="match status" value="1"/>
</dbReference>
<accession>A0A917ETN5</accession>
<evidence type="ECO:0000313" key="7">
    <source>
        <dbReference type="Proteomes" id="UP000598775"/>
    </source>
</evidence>
<protein>
    <recommendedName>
        <fullName evidence="5">HTH tetR-type domain-containing protein</fullName>
    </recommendedName>
</protein>
<organism evidence="6 7">
    <name type="scientific">Subtercola lobariae</name>
    <dbReference type="NCBI Taxonomy" id="1588641"/>
    <lineage>
        <taxon>Bacteria</taxon>
        <taxon>Bacillati</taxon>
        <taxon>Actinomycetota</taxon>
        <taxon>Actinomycetes</taxon>
        <taxon>Micrococcales</taxon>
        <taxon>Microbacteriaceae</taxon>
        <taxon>Subtercola</taxon>
    </lineage>
</organism>
<dbReference type="Pfam" id="PF00440">
    <property type="entry name" value="TetR_N"/>
    <property type="match status" value="1"/>
</dbReference>
<keyword evidence="7" id="KW-1185">Reference proteome</keyword>
<dbReference type="InterPro" id="IPR023772">
    <property type="entry name" value="DNA-bd_HTH_TetR-type_CS"/>
</dbReference>